<proteinExistence type="predicted"/>
<sequence>MNWDQDIPNSAIVAAHQPLHLTPEYMRNPGKFIRDFFHAQTLDEARRFTTALFNSAICAPSHSRDGVSKSDIVFAHGQFLQFVEAVYWFHRDEINIDKGGDHGRTPG</sequence>
<protein>
    <submittedName>
        <fullName evidence="1">Uncharacterized protein</fullName>
    </submittedName>
</protein>
<gene>
    <name evidence="1" type="ORF">EDB95_4997</name>
</gene>
<name>A0A4R8DHZ0_9BACT</name>
<keyword evidence="2" id="KW-1185">Reference proteome</keyword>
<evidence type="ECO:0000313" key="1">
    <source>
        <dbReference type="EMBL" id="TDW97155.1"/>
    </source>
</evidence>
<dbReference type="EMBL" id="SODV01000002">
    <property type="protein sequence ID" value="TDW97155.1"/>
    <property type="molecule type" value="Genomic_DNA"/>
</dbReference>
<accession>A0A4R8DHZ0</accession>
<dbReference type="Proteomes" id="UP000294498">
    <property type="component" value="Unassembled WGS sequence"/>
</dbReference>
<dbReference type="RefSeq" id="WP_162852780.1">
    <property type="nucleotide sequence ID" value="NZ_SODV01000002.1"/>
</dbReference>
<comment type="caution">
    <text evidence="1">The sequence shown here is derived from an EMBL/GenBank/DDBJ whole genome shotgun (WGS) entry which is preliminary data.</text>
</comment>
<evidence type="ECO:0000313" key="2">
    <source>
        <dbReference type="Proteomes" id="UP000294498"/>
    </source>
</evidence>
<dbReference type="AlphaFoldDB" id="A0A4R8DHZ0"/>
<reference evidence="1 2" key="1">
    <citation type="submission" date="2019-03" db="EMBL/GenBank/DDBJ databases">
        <title>Genomic Encyclopedia of Type Strains, Phase IV (KMG-IV): sequencing the most valuable type-strain genomes for metagenomic binning, comparative biology and taxonomic classification.</title>
        <authorList>
            <person name="Goeker M."/>
        </authorList>
    </citation>
    <scope>NUCLEOTIDE SEQUENCE [LARGE SCALE GENOMIC DNA]</scope>
    <source>
        <strain evidence="1 2">DSM 100059</strain>
    </source>
</reference>
<organism evidence="1 2">
    <name type="scientific">Dinghuibacter silviterrae</name>
    <dbReference type="NCBI Taxonomy" id="1539049"/>
    <lineage>
        <taxon>Bacteria</taxon>
        <taxon>Pseudomonadati</taxon>
        <taxon>Bacteroidota</taxon>
        <taxon>Chitinophagia</taxon>
        <taxon>Chitinophagales</taxon>
        <taxon>Chitinophagaceae</taxon>
        <taxon>Dinghuibacter</taxon>
    </lineage>
</organism>